<dbReference type="OrthoDB" id="9800565at2"/>
<sequence>MIGIISDIHGNYPALAAVIEELKKKNCTDIFCLGDIAGYYCMINECIELLRENNVISIKGNHDNYLIGEGICPRSNTANLCIQYQQKVINESNKMWLQANEIILLNETFCAVHGGWNDFLDEYVVNFNFEDKKVQQYKVNMFLSGHTHKPLVQRTGEKAYCNPGSVGQPRDHNPKASYAIIDGQDVMLYRIEYNIDEIAREMNKAGFDEYFYSNLYKGCRIGEVQAENTERNVDWRRR</sequence>
<evidence type="ECO:0000313" key="4">
    <source>
        <dbReference type="EMBL" id="SUQ15497.1"/>
    </source>
</evidence>
<reference evidence="5" key="1">
    <citation type="submission" date="2017-07" db="EMBL/GenBank/DDBJ databases">
        <authorList>
            <person name="Varghese N."/>
            <person name="Submissions S."/>
        </authorList>
    </citation>
    <scope>NUCLEOTIDE SEQUENCE [LARGE SCALE GENOMIC DNA]</scope>
    <source>
        <strain evidence="5">NLAE-zl-C134</strain>
    </source>
</reference>
<keyword evidence="2" id="KW-0479">Metal-binding</keyword>
<feature type="domain" description="Calcineurin-like phosphoesterase" evidence="3">
    <location>
        <begin position="2"/>
        <end position="182"/>
    </location>
</feature>
<dbReference type="GO" id="GO:0046872">
    <property type="term" value="F:metal ion binding"/>
    <property type="evidence" value="ECO:0007669"/>
    <property type="project" value="UniProtKB-KW"/>
</dbReference>
<dbReference type="SUPFAM" id="SSF56300">
    <property type="entry name" value="Metallo-dependent phosphatases"/>
    <property type="match status" value="1"/>
</dbReference>
<dbReference type="InterPro" id="IPR050126">
    <property type="entry name" value="Ap4A_hydrolase"/>
</dbReference>
<evidence type="ECO:0000256" key="1">
    <source>
        <dbReference type="ARBA" id="ARBA00008950"/>
    </source>
</evidence>
<dbReference type="RefSeq" id="WP_109713379.1">
    <property type="nucleotide sequence ID" value="NZ_QGDS01000013.1"/>
</dbReference>
<organism evidence="4 5">
    <name type="scientific">Faecalicatena contorta</name>
    <dbReference type="NCBI Taxonomy" id="39482"/>
    <lineage>
        <taxon>Bacteria</taxon>
        <taxon>Bacillati</taxon>
        <taxon>Bacillota</taxon>
        <taxon>Clostridia</taxon>
        <taxon>Lachnospirales</taxon>
        <taxon>Lachnospiraceae</taxon>
        <taxon>Faecalicatena</taxon>
    </lineage>
</organism>
<dbReference type="PANTHER" id="PTHR42850:SF2">
    <property type="entry name" value="BLL5683 PROTEIN"/>
    <property type="match status" value="1"/>
</dbReference>
<evidence type="ECO:0000259" key="3">
    <source>
        <dbReference type="Pfam" id="PF12850"/>
    </source>
</evidence>
<dbReference type="Gene3D" id="3.60.21.10">
    <property type="match status" value="1"/>
</dbReference>
<accession>A0A315ZRQ2</accession>
<dbReference type="InterPro" id="IPR000979">
    <property type="entry name" value="Phosphodiesterase_MJ0936/Vps29"/>
</dbReference>
<dbReference type="GO" id="GO:0016791">
    <property type="term" value="F:phosphatase activity"/>
    <property type="evidence" value="ECO:0007669"/>
    <property type="project" value="TreeGrafter"/>
</dbReference>
<dbReference type="InterPro" id="IPR011152">
    <property type="entry name" value="Pesterase_MJ0912"/>
</dbReference>
<dbReference type="EC" id="3.1.4.-" evidence="2"/>
<comment type="similarity">
    <text evidence="1 2">Belongs to the metallophosphoesterase superfamily. YfcE family.</text>
</comment>
<dbReference type="Proteomes" id="UP000254051">
    <property type="component" value="Unassembled WGS sequence"/>
</dbReference>
<name>A0A315ZRQ2_9FIRM</name>
<evidence type="ECO:0000256" key="2">
    <source>
        <dbReference type="RuleBase" id="RU362039"/>
    </source>
</evidence>
<dbReference type="NCBIfam" id="TIGR00040">
    <property type="entry name" value="yfcE"/>
    <property type="match status" value="1"/>
</dbReference>
<gene>
    <name evidence="4" type="ORF">SAMN05216529_11342</name>
</gene>
<proteinExistence type="inferred from homology"/>
<dbReference type="PIRSF" id="PIRSF000883">
    <property type="entry name" value="Pesterase_MJ0912"/>
    <property type="match status" value="1"/>
</dbReference>
<dbReference type="Pfam" id="PF12850">
    <property type="entry name" value="Metallophos_2"/>
    <property type="match status" value="1"/>
</dbReference>
<protein>
    <recommendedName>
        <fullName evidence="2">Phosphoesterase</fullName>
        <ecNumber evidence="2">3.1.4.-</ecNumber>
    </recommendedName>
</protein>
<dbReference type="EMBL" id="UHJJ01000013">
    <property type="protein sequence ID" value="SUQ15497.1"/>
    <property type="molecule type" value="Genomic_DNA"/>
</dbReference>
<keyword evidence="5" id="KW-1185">Reference proteome</keyword>
<dbReference type="InterPro" id="IPR029052">
    <property type="entry name" value="Metallo-depent_PP-like"/>
</dbReference>
<dbReference type="PANTHER" id="PTHR42850">
    <property type="entry name" value="METALLOPHOSPHOESTERASE"/>
    <property type="match status" value="1"/>
</dbReference>
<dbReference type="InterPro" id="IPR024654">
    <property type="entry name" value="Calcineurin-like_PHP_lpxH"/>
</dbReference>
<evidence type="ECO:0000313" key="5">
    <source>
        <dbReference type="Proteomes" id="UP000254051"/>
    </source>
</evidence>
<dbReference type="GO" id="GO:0005737">
    <property type="term" value="C:cytoplasm"/>
    <property type="evidence" value="ECO:0007669"/>
    <property type="project" value="TreeGrafter"/>
</dbReference>
<comment type="cofactor">
    <cofactor evidence="2">
        <name>a divalent metal cation</name>
        <dbReference type="ChEBI" id="CHEBI:60240"/>
    </cofactor>
</comment>
<dbReference type="AlphaFoldDB" id="A0A315ZRQ2"/>